<accession>A0ABX8CGQ4</accession>
<feature type="binding site" evidence="7">
    <location>
        <begin position="178"/>
        <end position="183"/>
    </location>
    <ligand>
        <name>ATP</name>
        <dbReference type="ChEBI" id="CHEBI:30616"/>
    </ligand>
</feature>
<comment type="function">
    <text evidence="7">Facilitates transcription termination by a mechanism that involves Rho binding to the nascent RNA, activation of Rho's RNA-dependent ATPase activity, and release of the mRNA from the DNA template.</text>
</comment>
<dbReference type="Gene3D" id="3.40.50.300">
    <property type="entry name" value="P-loop containing nucleotide triphosphate hydrolases"/>
    <property type="match status" value="1"/>
</dbReference>
<dbReference type="PANTHER" id="PTHR46425:SF1">
    <property type="entry name" value="TRANSCRIPTION TERMINATION FACTOR RHO"/>
    <property type="match status" value="1"/>
</dbReference>
<dbReference type="HAMAP" id="MF_01884">
    <property type="entry name" value="Rho"/>
    <property type="match status" value="1"/>
</dbReference>
<evidence type="ECO:0000256" key="8">
    <source>
        <dbReference type="NCBIfam" id="TIGR00767"/>
    </source>
</evidence>
<keyword evidence="12" id="KW-1185">Reference proteome</keyword>
<dbReference type="InterPro" id="IPR004665">
    <property type="entry name" value="Term_rho"/>
</dbReference>
<gene>
    <name evidence="7 11" type="primary">rho</name>
    <name evidence="11" type="ORF">KHQ06_18705</name>
</gene>
<feature type="binding site" evidence="7">
    <location>
        <position position="209"/>
    </location>
    <ligand>
        <name>ATP</name>
        <dbReference type="ChEBI" id="CHEBI:30616"/>
    </ligand>
</feature>
<dbReference type="Pfam" id="PF00006">
    <property type="entry name" value="ATP-synt_ab"/>
    <property type="match status" value="1"/>
</dbReference>
<evidence type="ECO:0000313" key="12">
    <source>
        <dbReference type="Proteomes" id="UP000683310"/>
    </source>
</evidence>
<dbReference type="PROSITE" id="PS51856">
    <property type="entry name" value="RHO_RNA_BD"/>
    <property type="match status" value="1"/>
</dbReference>
<dbReference type="InterPro" id="IPR027417">
    <property type="entry name" value="P-loop_NTPase"/>
</dbReference>
<keyword evidence="7" id="KW-0547">Nucleotide-binding</keyword>
<dbReference type="Pfam" id="PF07497">
    <property type="entry name" value="Rho_RNA_bind"/>
    <property type="match status" value="1"/>
</dbReference>
<comment type="subunit">
    <text evidence="7">Homohexamer. The homohexamer assembles into an open ring structure.</text>
</comment>
<dbReference type="NCBIfam" id="TIGR00767">
    <property type="entry name" value="rho"/>
    <property type="match status" value="1"/>
</dbReference>
<evidence type="ECO:0000256" key="5">
    <source>
        <dbReference type="ARBA" id="ARBA00023015"/>
    </source>
</evidence>
<sequence>MRRSLDIHLRSTDRPRPYAATSRRNIMTTTKIRPPVVSDDPAQALDHIETLTPATGLLDINGQNGVLRLKGYLPDPHDIHVPARLIRSHGLRRGDVVAGLAQPNTKGGRQAPLVRVDTVNGRPAAELGARPHFRDLTPIHPDERLRLETQSGKLTTRVTDLIMPIGKGQRALIVAPPKAGKTSVLQSIAHGIAVNHPEVHLMMVLVGERPEEVTELSRGVPAEVVAATFDHSPAEQTALAELAIERAQRLVEEGHDVVVLLDSLTRLARAYNTSGPASGRILSGGVDSTALLPPKRFLGAARNIENGGSLTIVASALVETGSLADTVIFEEYKGTGNAELKLDRTLAGRHIFPAVDIAKSSTRRDELLLHPAERQAVDTLRRTLADVDDQRALELLLDGLRKTGSNAEFLANIIRK</sequence>
<keyword evidence="4 7" id="KW-0694">RNA-binding</keyword>
<keyword evidence="2 7" id="KW-0378">Hydrolase</keyword>
<dbReference type="EC" id="3.6.4.-" evidence="7 8"/>
<feature type="domain" description="Rho RNA-BD" evidence="10">
    <location>
        <begin position="51"/>
        <end position="123"/>
    </location>
</feature>
<evidence type="ECO:0000256" key="2">
    <source>
        <dbReference type="ARBA" id="ARBA00022801"/>
    </source>
</evidence>
<keyword evidence="1 7" id="KW-0806">Transcription termination</keyword>
<comment type="caution">
    <text evidence="7">Lacks conserved residue(s) required for the propagation of feature annotation.</text>
</comment>
<dbReference type="InterPro" id="IPR011113">
    <property type="entry name" value="Rho_RNA-bd"/>
</dbReference>
<dbReference type="InterPro" id="IPR012340">
    <property type="entry name" value="NA-bd_OB-fold"/>
</dbReference>
<keyword evidence="6 7" id="KW-0804">Transcription</keyword>
<evidence type="ECO:0000259" key="10">
    <source>
        <dbReference type="PROSITE" id="PS51856"/>
    </source>
</evidence>
<dbReference type="Proteomes" id="UP000683310">
    <property type="component" value="Chromosome"/>
</dbReference>
<dbReference type="SMART" id="SM00382">
    <property type="entry name" value="AAA"/>
    <property type="match status" value="1"/>
</dbReference>
<evidence type="ECO:0000313" key="11">
    <source>
        <dbReference type="EMBL" id="QVI18612.1"/>
    </source>
</evidence>
<dbReference type="PANTHER" id="PTHR46425">
    <property type="entry name" value="TRANSCRIPTION TERMINATION FACTOR RHO"/>
    <property type="match status" value="1"/>
</dbReference>
<reference evidence="11 12" key="1">
    <citation type="submission" date="2021-04" db="EMBL/GenBank/DDBJ databases">
        <title>Nocardia tengchongensis.</title>
        <authorList>
            <person name="Zhuang k."/>
            <person name="Ran Y."/>
            <person name="Li W."/>
        </authorList>
    </citation>
    <scope>NUCLEOTIDE SEQUENCE [LARGE SCALE GENOMIC DNA]</scope>
    <source>
        <strain evidence="11 12">CFH S0057</strain>
    </source>
</reference>
<feature type="binding site" evidence="7">
    <location>
        <begin position="166"/>
        <end position="171"/>
    </location>
    <ligand>
        <name>ATP</name>
        <dbReference type="ChEBI" id="CHEBI:30616"/>
    </ligand>
</feature>
<dbReference type="Gene3D" id="2.40.50.140">
    <property type="entry name" value="Nucleic acid-binding proteins"/>
    <property type="match status" value="1"/>
</dbReference>
<evidence type="ECO:0000256" key="6">
    <source>
        <dbReference type="ARBA" id="ARBA00023163"/>
    </source>
</evidence>
<proteinExistence type="inferred from homology"/>
<dbReference type="NCBIfam" id="NF006886">
    <property type="entry name" value="PRK09376.1"/>
    <property type="match status" value="1"/>
</dbReference>
<evidence type="ECO:0000256" key="3">
    <source>
        <dbReference type="ARBA" id="ARBA00022806"/>
    </source>
</evidence>
<evidence type="ECO:0000256" key="9">
    <source>
        <dbReference type="PROSITE-ProRule" id="PRU01203"/>
    </source>
</evidence>
<evidence type="ECO:0000256" key="4">
    <source>
        <dbReference type="ARBA" id="ARBA00022884"/>
    </source>
</evidence>
<dbReference type="SUPFAM" id="SSF50249">
    <property type="entry name" value="Nucleic acid-binding proteins"/>
    <property type="match status" value="1"/>
</dbReference>
<dbReference type="InterPro" id="IPR000194">
    <property type="entry name" value="ATPase_F1/V1/A1_a/bsu_nucl-bd"/>
</dbReference>
<name>A0ABX8CGQ4_9NOCA</name>
<dbReference type="EMBL" id="CP074371">
    <property type="protein sequence ID" value="QVI18612.1"/>
    <property type="molecule type" value="Genomic_DNA"/>
</dbReference>
<comment type="similarity">
    <text evidence="7 9">Belongs to the Rho family.</text>
</comment>
<keyword evidence="3 7" id="KW-0347">Helicase</keyword>
<evidence type="ECO:0000256" key="1">
    <source>
        <dbReference type="ARBA" id="ARBA00022472"/>
    </source>
</evidence>
<keyword evidence="7" id="KW-0067">ATP-binding</keyword>
<evidence type="ECO:0000256" key="7">
    <source>
        <dbReference type="HAMAP-Rule" id="MF_01884"/>
    </source>
</evidence>
<protein>
    <recommendedName>
        <fullName evidence="7 8">Transcription termination factor Rho</fullName>
        <ecNumber evidence="7 8">3.6.4.-</ecNumber>
    </recommendedName>
    <alternativeName>
        <fullName evidence="7">ATP-dependent helicase Rho</fullName>
    </alternativeName>
</protein>
<organism evidence="11 12">
    <name type="scientific">Nocardia tengchongensis</name>
    <dbReference type="NCBI Taxonomy" id="2055889"/>
    <lineage>
        <taxon>Bacteria</taxon>
        <taxon>Bacillati</taxon>
        <taxon>Actinomycetota</taxon>
        <taxon>Actinomycetes</taxon>
        <taxon>Mycobacteriales</taxon>
        <taxon>Nocardiaceae</taxon>
        <taxon>Nocardia</taxon>
    </lineage>
</organism>
<dbReference type="InterPro" id="IPR003593">
    <property type="entry name" value="AAA+_ATPase"/>
</dbReference>
<dbReference type="SUPFAM" id="SSF52540">
    <property type="entry name" value="P-loop containing nucleoside triphosphate hydrolases"/>
    <property type="match status" value="1"/>
</dbReference>
<keyword evidence="5 7" id="KW-0805">Transcription regulation</keyword>